<dbReference type="InterPro" id="IPR001633">
    <property type="entry name" value="EAL_dom"/>
</dbReference>
<dbReference type="OrthoDB" id="9759607at2"/>
<dbReference type="InterPro" id="IPR035965">
    <property type="entry name" value="PAS-like_dom_sf"/>
</dbReference>
<feature type="domain" description="PAC" evidence="2">
    <location>
        <begin position="217"/>
        <end position="269"/>
    </location>
</feature>
<reference evidence="5 6" key="1">
    <citation type="submission" date="2018-08" db="EMBL/GenBank/DDBJ databases">
        <title>Lysinibacillus sp. YLB-03 draft genome sequence.</title>
        <authorList>
            <person name="Yu L."/>
        </authorList>
    </citation>
    <scope>NUCLEOTIDE SEQUENCE [LARGE SCALE GENOMIC DNA]</scope>
    <source>
        <strain evidence="5 6">YLB-03</strain>
    </source>
</reference>
<dbReference type="FunFam" id="3.20.20.450:FF:000001">
    <property type="entry name" value="Cyclic di-GMP phosphodiesterase yahA"/>
    <property type="match status" value="1"/>
</dbReference>
<dbReference type="InterPro" id="IPR013655">
    <property type="entry name" value="PAS_fold_3"/>
</dbReference>
<dbReference type="SUPFAM" id="SSF141868">
    <property type="entry name" value="EAL domain-like"/>
    <property type="match status" value="1"/>
</dbReference>
<dbReference type="PROSITE" id="PS50112">
    <property type="entry name" value="PAS"/>
    <property type="match status" value="1"/>
</dbReference>
<dbReference type="Pfam" id="PF08447">
    <property type="entry name" value="PAS_3"/>
    <property type="match status" value="1"/>
</dbReference>
<feature type="domain" description="PAS" evidence="1">
    <location>
        <begin position="143"/>
        <end position="213"/>
    </location>
</feature>
<dbReference type="CDD" id="cd01949">
    <property type="entry name" value="GGDEF"/>
    <property type="match status" value="1"/>
</dbReference>
<dbReference type="SMART" id="SM00052">
    <property type="entry name" value="EAL"/>
    <property type="match status" value="1"/>
</dbReference>
<dbReference type="PANTHER" id="PTHR44757:SF2">
    <property type="entry name" value="BIOFILM ARCHITECTURE MAINTENANCE PROTEIN MBAA"/>
    <property type="match status" value="1"/>
</dbReference>
<evidence type="ECO:0000259" key="2">
    <source>
        <dbReference type="PROSITE" id="PS50113"/>
    </source>
</evidence>
<dbReference type="NCBIfam" id="TIGR00254">
    <property type="entry name" value="GGDEF"/>
    <property type="match status" value="1"/>
</dbReference>
<dbReference type="EMBL" id="QWEI01000001">
    <property type="protein sequence ID" value="RHW40125.1"/>
    <property type="molecule type" value="Genomic_DNA"/>
</dbReference>
<feature type="domain" description="PAC" evidence="2">
    <location>
        <begin position="90"/>
        <end position="142"/>
    </location>
</feature>
<evidence type="ECO:0000313" key="6">
    <source>
        <dbReference type="Proteomes" id="UP000265692"/>
    </source>
</evidence>
<organism evidence="5 6">
    <name type="scientific">Ureibacillus yapensis</name>
    <dbReference type="NCBI Taxonomy" id="2304605"/>
    <lineage>
        <taxon>Bacteria</taxon>
        <taxon>Bacillati</taxon>
        <taxon>Bacillota</taxon>
        <taxon>Bacilli</taxon>
        <taxon>Bacillales</taxon>
        <taxon>Caryophanaceae</taxon>
        <taxon>Ureibacillus</taxon>
    </lineage>
</organism>
<evidence type="ECO:0000313" key="5">
    <source>
        <dbReference type="EMBL" id="RHW40125.1"/>
    </source>
</evidence>
<dbReference type="InterPro" id="IPR035919">
    <property type="entry name" value="EAL_sf"/>
</dbReference>
<dbReference type="Gene3D" id="3.30.450.20">
    <property type="entry name" value="PAS domain"/>
    <property type="match status" value="2"/>
</dbReference>
<gene>
    <name evidence="5" type="ORF">D1B33_04570</name>
</gene>
<dbReference type="SUPFAM" id="SSF55073">
    <property type="entry name" value="Nucleotide cyclase"/>
    <property type="match status" value="1"/>
</dbReference>
<dbReference type="Gene3D" id="3.30.70.270">
    <property type="match status" value="1"/>
</dbReference>
<protein>
    <submittedName>
        <fullName evidence="5">EAL domain-containing protein</fullName>
    </submittedName>
</protein>
<dbReference type="PROSITE" id="PS50887">
    <property type="entry name" value="GGDEF"/>
    <property type="match status" value="1"/>
</dbReference>
<dbReference type="PROSITE" id="PS50883">
    <property type="entry name" value="EAL"/>
    <property type="match status" value="1"/>
</dbReference>
<feature type="domain" description="EAL" evidence="3">
    <location>
        <begin position="442"/>
        <end position="694"/>
    </location>
</feature>
<dbReference type="CDD" id="cd01948">
    <property type="entry name" value="EAL"/>
    <property type="match status" value="1"/>
</dbReference>
<name>A0A396SFR3_9BACL</name>
<keyword evidence="6" id="KW-1185">Reference proteome</keyword>
<sequence>MNRFEKQQQVEMQERIDALLKIDYALDKSAIVAITNPQGEILFVNDLFCETAQYSREELIGQNHRILNSGYHSKEFFKNMYKTIGSGEIWRGEIRNKKKNGSFYWVQATIVPFLNEKGKPEQYISIRSDITKEKLLEEEVIQSNEKYRLIAENSVNLIALIEPDGRFNYVSPSFKNILNYDLATLETSNLFDLVHFDERGAFAKKLKAFLKKKKCNFEREFRLKCSNGEYIIVEASISHLDNDKDSSDQVLIVMKDITGRKETEKRIFHLAYHDALTNFPNRRSFMSQLRNDLMERKKSKEKMSILMIDLDNFKSINEQIGHDNGDLVIQQAASNIKESIRPTDMVARMGGDEFIILLKDVEQEETVMIVQRILSKFNSPITVNGNDFIVSCSIGVAHYPVHGQSPEELIRNADSALSIVKSGTKNNYQVFDQTIENQSLERRLLESALRSALKEEQFFLEFQPKINIETNKIIGAESLVRWHHHDLGTIPPGKFISLAEETGLIVPMGEWILRESCRQVKAWQNEGFPDFVVSVNVSVRQLEDPDFIEKVKRILEETSLSPMSLELEVTESIFADVRNTVSILEEIQKLGIQVSVDDFGTGYSSLSYIKNLPINTLKIDQSFVRDLHTNEESNAIIMAIVNIANSVGLNVIAEGVEMEEQANLLVKNGCKLAQGYFYSKPLKKDDFEKILQVQ</sequence>
<dbReference type="Pfam" id="PF13426">
    <property type="entry name" value="PAS_9"/>
    <property type="match status" value="1"/>
</dbReference>
<dbReference type="Pfam" id="PF00990">
    <property type="entry name" value="GGDEF"/>
    <property type="match status" value="1"/>
</dbReference>
<dbReference type="SMART" id="SM00091">
    <property type="entry name" value="PAS"/>
    <property type="match status" value="2"/>
</dbReference>
<dbReference type="InterPro" id="IPR000160">
    <property type="entry name" value="GGDEF_dom"/>
</dbReference>
<dbReference type="NCBIfam" id="TIGR00229">
    <property type="entry name" value="sensory_box"/>
    <property type="match status" value="2"/>
</dbReference>
<dbReference type="PROSITE" id="PS50113">
    <property type="entry name" value="PAC"/>
    <property type="match status" value="2"/>
</dbReference>
<dbReference type="RefSeq" id="WP_118875140.1">
    <property type="nucleotide sequence ID" value="NZ_QWEI01000001.1"/>
</dbReference>
<accession>A0A396SFR3</accession>
<comment type="caution">
    <text evidence="5">The sequence shown here is derived from an EMBL/GenBank/DDBJ whole genome shotgun (WGS) entry which is preliminary data.</text>
</comment>
<dbReference type="Pfam" id="PF00563">
    <property type="entry name" value="EAL"/>
    <property type="match status" value="1"/>
</dbReference>
<dbReference type="CDD" id="cd00130">
    <property type="entry name" value="PAS"/>
    <property type="match status" value="2"/>
</dbReference>
<dbReference type="SUPFAM" id="SSF55785">
    <property type="entry name" value="PYP-like sensor domain (PAS domain)"/>
    <property type="match status" value="2"/>
</dbReference>
<dbReference type="InterPro" id="IPR029787">
    <property type="entry name" value="Nucleotide_cyclase"/>
</dbReference>
<proteinExistence type="predicted"/>
<dbReference type="AlphaFoldDB" id="A0A396SFR3"/>
<dbReference type="InterPro" id="IPR043128">
    <property type="entry name" value="Rev_trsase/Diguanyl_cyclase"/>
</dbReference>
<evidence type="ECO:0000259" key="3">
    <source>
        <dbReference type="PROSITE" id="PS50883"/>
    </source>
</evidence>
<dbReference type="InterPro" id="IPR000700">
    <property type="entry name" value="PAS-assoc_C"/>
</dbReference>
<dbReference type="InterPro" id="IPR001610">
    <property type="entry name" value="PAC"/>
</dbReference>
<dbReference type="PANTHER" id="PTHR44757">
    <property type="entry name" value="DIGUANYLATE CYCLASE DGCP"/>
    <property type="match status" value="1"/>
</dbReference>
<dbReference type="InterPro" id="IPR052155">
    <property type="entry name" value="Biofilm_reg_signaling"/>
</dbReference>
<dbReference type="SMART" id="SM00086">
    <property type="entry name" value="PAC"/>
    <property type="match status" value="2"/>
</dbReference>
<feature type="domain" description="GGDEF" evidence="4">
    <location>
        <begin position="301"/>
        <end position="433"/>
    </location>
</feature>
<dbReference type="Proteomes" id="UP000265692">
    <property type="component" value="Unassembled WGS sequence"/>
</dbReference>
<dbReference type="Gene3D" id="3.20.20.450">
    <property type="entry name" value="EAL domain"/>
    <property type="match status" value="1"/>
</dbReference>
<evidence type="ECO:0000259" key="4">
    <source>
        <dbReference type="PROSITE" id="PS50887"/>
    </source>
</evidence>
<dbReference type="FunFam" id="3.30.70.270:FF:000001">
    <property type="entry name" value="Diguanylate cyclase domain protein"/>
    <property type="match status" value="1"/>
</dbReference>
<evidence type="ECO:0000259" key="1">
    <source>
        <dbReference type="PROSITE" id="PS50112"/>
    </source>
</evidence>
<dbReference type="SMART" id="SM00267">
    <property type="entry name" value="GGDEF"/>
    <property type="match status" value="1"/>
</dbReference>
<dbReference type="InterPro" id="IPR000014">
    <property type="entry name" value="PAS"/>
</dbReference>